<feature type="domain" description="Tyrosine-protein kinase G-rich" evidence="8">
    <location>
        <begin position="281"/>
        <end position="354"/>
    </location>
</feature>
<comment type="caution">
    <text evidence="9">The sequence shown here is derived from an EMBL/GenBank/DDBJ whole genome shotgun (WGS) entry which is preliminary data.</text>
</comment>
<dbReference type="InterPro" id="IPR032807">
    <property type="entry name" value="GNVR"/>
</dbReference>
<dbReference type="EMBL" id="JACHDZ010000004">
    <property type="protein sequence ID" value="MBB5344762.1"/>
    <property type="molecule type" value="Genomic_DNA"/>
</dbReference>
<keyword evidence="4 6" id="KW-1133">Transmembrane helix</keyword>
<dbReference type="PANTHER" id="PTHR32309">
    <property type="entry name" value="TYROSINE-PROTEIN KINASE"/>
    <property type="match status" value="1"/>
</dbReference>
<dbReference type="Pfam" id="PF13807">
    <property type="entry name" value="GNVR"/>
    <property type="match status" value="1"/>
</dbReference>
<keyword evidence="2" id="KW-1003">Cell membrane</keyword>
<organism evidence="9 10">
    <name type="scientific">Tunturiibacter lichenicola</name>
    <dbReference type="NCBI Taxonomy" id="2051959"/>
    <lineage>
        <taxon>Bacteria</taxon>
        <taxon>Pseudomonadati</taxon>
        <taxon>Acidobacteriota</taxon>
        <taxon>Terriglobia</taxon>
        <taxon>Terriglobales</taxon>
        <taxon>Acidobacteriaceae</taxon>
        <taxon>Tunturiibacter</taxon>
    </lineage>
</organism>
<dbReference type="Proteomes" id="UP000569092">
    <property type="component" value="Unassembled WGS sequence"/>
</dbReference>
<evidence type="ECO:0000259" key="8">
    <source>
        <dbReference type="Pfam" id="PF13807"/>
    </source>
</evidence>
<keyword evidence="5 6" id="KW-0472">Membrane</keyword>
<evidence type="ECO:0000256" key="3">
    <source>
        <dbReference type="ARBA" id="ARBA00022692"/>
    </source>
</evidence>
<evidence type="ECO:0000313" key="9">
    <source>
        <dbReference type="EMBL" id="MBB5344762.1"/>
    </source>
</evidence>
<dbReference type="InterPro" id="IPR050445">
    <property type="entry name" value="Bact_polysacc_biosynth/exp"/>
</dbReference>
<reference evidence="9 10" key="1">
    <citation type="submission" date="2020-08" db="EMBL/GenBank/DDBJ databases">
        <title>Genomic Encyclopedia of Type Strains, Phase IV (KMG-V): Genome sequencing to study the core and pangenomes of soil and plant-associated prokaryotes.</title>
        <authorList>
            <person name="Whitman W."/>
        </authorList>
    </citation>
    <scope>NUCLEOTIDE SEQUENCE [LARGE SCALE GENOMIC DNA]</scope>
    <source>
        <strain evidence="9 10">M8US30</strain>
    </source>
</reference>
<feature type="transmembrane region" description="Helical" evidence="6">
    <location>
        <begin position="12"/>
        <end position="30"/>
    </location>
</feature>
<keyword evidence="3 6" id="KW-0812">Transmembrane</keyword>
<evidence type="ECO:0000256" key="2">
    <source>
        <dbReference type="ARBA" id="ARBA00022475"/>
    </source>
</evidence>
<protein>
    <submittedName>
        <fullName evidence="9">Uncharacterized protein involved in exopolysaccharide biosynthesis</fullName>
    </submittedName>
</protein>
<dbReference type="GO" id="GO:0004713">
    <property type="term" value="F:protein tyrosine kinase activity"/>
    <property type="evidence" value="ECO:0007669"/>
    <property type="project" value="TreeGrafter"/>
</dbReference>
<evidence type="ECO:0000256" key="5">
    <source>
        <dbReference type="ARBA" id="ARBA00023136"/>
    </source>
</evidence>
<evidence type="ECO:0000256" key="1">
    <source>
        <dbReference type="ARBA" id="ARBA00004651"/>
    </source>
</evidence>
<evidence type="ECO:0000313" key="10">
    <source>
        <dbReference type="Proteomes" id="UP000569092"/>
    </source>
</evidence>
<accession>A0A7W8N3Q9</accession>
<comment type="subcellular location">
    <subcellularLocation>
        <location evidence="1">Cell membrane</location>
        <topology evidence="1">Multi-pass membrane protein</topology>
    </subcellularLocation>
</comment>
<dbReference type="PANTHER" id="PTHR32309:SF13">
    <property type="entry name" value="FERRIC ENTEROBACTIN TRANSPORT PROTEIN FEPE"/>
    <property type="match status" value="1"/>
</dbReference>
<dbReference type="InterPro" id="IPR003856">
    <property type="entry name" value="LPS_length_determ_N"/>
</dbReference>
<dbReference type="Pfam" id="PF02706">
    <property type="entry name" value="Wzz"/>
    <property type="match status" value="1"/>
</dbReference>
<dbReference type="AlphaFoldDB" id="A0A7W8N3Q9"/>
<proteinExistence type="predicted"/>
<evidence type="ECO:0000256" key="4">
    <source>
        <dbReference type="ARBA" id="ARBA00022989"/>
    </source>
</evidence>
<sequence>MLLIAAESKTKLVAITIVFTLLGVFLAFFIKPTYSARALIMPPQAPQSSLSSLLGQLGSLSSLGGGASSLLKNPADLYVGILQSETIANQAISTFHLQDRWHTKSMYETRKRLEGHIQFEAAKNGLIEITAKDDNPQKTSDLANFYVDALYQMNSTLAISEASQRRLFFEQQLSNEKSALESAEVELKNTQQKTGIITVTGQAQLAVQTIAQTEAQIASKEIQLQAIRAYGTEDNPDVVRLKEEIATQQRQLSTLEDNQRRMAPGDTQIGATQFPAGSLDYVRRLRDVKYHEILFEVLSRQYEAARVDEAKAAPIIQVIDRAIPPDHKSGPPRLLIMIGFAVCGFLLAYGWVFLTYTMEQARQTPAVASKLNRLRTQLTWHRT</sequence>
<feature type="transmembrane region" description="Helical" evidence="6">
    <location>
        <begin position="334"/>
        <end position="354"/>
    </location>
</feature>
<feature type="domain" description="Polysaccharide chain length determinant N-terminal" evidence="7">
    <location>
        <begin position="9"/>
        <end position="93"/>
    </location>
</feature>
<name>A0A7W8N3Q9_9BACT</name>
<evidence type="ECO:0000259" key="7">
    <source>
        <dbReference type="Pfam" id="PF02706"/>
    </source>
</evidence>
<evidence type="ECO:0000256" key="6">
    <source>
        <dbReference type="SAM" id="Phobius"/>
    </source>
</evidence>
<gene>
    <name evidence="9" type="ORF">HDF10_002748</name>
</gene>
<dbReference type="GO" id="GO:0005886">
    <property type="term" value="C:plasma membrane"/>
    <property type="evidence" value="ECO:0007669"/>
    <property type="project" value="UniProtKB-SubCell"/>
</dbReference>